<dbReference type="KEGG" id="atr:18442402"/>
<dbReference type="HOGENOM" id="CLU_135250_0_0_1"/>
<accession>W1Q0P2</accession>
<gene>
    <name evidence="1" type="ORF">AMTR_s00021p00251140</name>
</gene>
<organism evidence="1 2">
    <name type="scientific">Amborella trichopoda</name>
    <dbReference type="NCBI Taxonomy" id="13333"/>
    <lineage>
        <taxon>Eukaryota</taxon>
        <taxon>Viridiplantae</taxon>
        <taxon>Streptophyta</taxon>
        <taxon>Embryophyta</taxon>
        <taxon>Tracheophyta</taxon>
        <taxon>Spermatophyta</taxon>
        <taxon>Magnoliopsida</taxon>
        <taxon>Amborellales</taxon>
        <taxon>Amborellaceae</taxon>
        <taxon>Amborella</taxon>
    </lineage>
</organism>
<dbReference type="Gramene" id="ERN14149">
    <property type="protein sequence ID" value="ERN14149"/>
    <property type="gene ID" value="AMTR_s00021p00251140"/>
</dbReference>
<dbReference type="eggNOG" id="ENOG502SFFC">
    <property type="taxonomic scope" value="Eukaryota"/>
</dbReference>
<keyword evidence="2" id="KW-1185">Reference proteome</keyword>
<sequence length="168" mass="19038">MGNCVGSCFHGETERAEIIKVIREEDAKVLVYRPPIMVKDILLQHPNCEVMVHDMEPQKEPTKPLDSDHMMSPNVVYHLVQKEEEEEKSKFSPKRLGGEKGVLKVKIVLTKQELAQLLSKCGEKGGSVEDILEEIKRLSIGKETASYVTQSNEMWRPTLDSIPEELPL</sequence>
<dbReference type="PANTHER" id="PTHR33148">
    <property type="entry name" value="PLASTID MOVEMENT IMPAIRED PROTEIN-RELATED"/>
    <property type="match status" value="1"/>
</dbReference>
<name>W1Q0P2_AMBTC</name>
<dbReference type="InterPro" id="IPR025322">
    <property type="entry name" value="PADRE_dom"/>
</dbReference>
<reference evidence="2" key="1">
    <citation type="journal article" date="2013" name="Science">
        <title>The Amborella genome and the evolution of flowering plants.</title>
        <authorList>
            <consortium name="Amborella Genome Project"/>
        </authorList>
    </citation>
    <scope>NUCLEOTIDE SEQUENCE [LARGE SCALE GENOMIC DNA]</scope>
</reference>
<dbReference type="OrthoDB" id="1908589at2759"/>
<proteinExistence type="predicted"/>
<dbReference type="EMBL" id="KI392560">
    <property type="protein sequence ID" value="ERN14149.1"/>
    <property type="molecule type" value="Genomic_DNA"/>
</dbReference>
<protein>
    <submittedName>
        <fullName evidence="1">Uncharacterized protein</fullName>
    </submittedName>
</protein>
<dbReference type="Pfam" id="PF14009">
    <property type="entry name" value="PADRE"/>
    <property type="match status" value="1"/>
</dbReference>
<dbReference type="Proteomes" id="UP000017836">
    <property type="component" value="Unassembled WGS sequence"/>
</dbReference>
<dbReference type="PANTHER" id="PTHR33148:SF46">
    <property type="entry name" value="EMB|CAB85509.1"/>
    <property type="match status" value="1"/>
</dbReference>
<evidence type="ECO:0000313" key="1">
    <source>
        <dbReference type="EMBL" id="ERN14149.1"/>
    </source>
</evidence>
<dbReference type="AlphaFoldDB" id="W1Q0P2"/>
<evidence type="ECO:0000313" key="2">
    <source>
        <dbReference type="Proteomes" id="UP000017836"/>
    </source>
</evidence>